<reference evidence="1" key="2">
    <citation type="journal article" date="2019" name="Genome Biol. Evol.">
        <title>Day and night: Metabolic profiles and evolutionary relationships of six axenic non-marine cyanobacteria.</title>
        <authorList>
            <person name="Will S.E."/>
            <person name="Henke P."/>
            <person name="Boedeker C."/>
            <person name="Huang S."/>
            <person name="Brinkmann H."/>
            <person name="Rohde M."/>
            <person name="Jarek M."/>
            <person name="Friedl T."/>
            <person name="Seufert S."/>
            <person name="Schumacher M."/>
            <person name="Overmann J."/>
            <person name="Neumann-Schaal M."/>
            <person name="Petersen J."/>
        </authorList>
    </citation>
    <scope>NUCLEOTIDE SEQUENCE [LARGE SCALE GENOMIC DNA]</scope>
    <source>
        <strain evidence="1">PCC 7102</strain>
    </source>
</reference>
<protein>
    <recommendedName>
        <fullName evidence="3">Glycosyl transferase</fullName>
    </recommendedName>
</protein>
<evidence type="ECO:0008006" key="3">
    <source>
        <dbReference type="Google" id="ProtNLM"/>
    </source>
</evidence>
<reference evidence="1" key="1">
    <citation type="submission" date="2018-12" db="EMBL/GenBank/DDBJ databases">
        <authorList>
            <person name="Will S."/>
            <person name="Neumann-Schaal M."/>
            <person name="Henke P."/>
        </authorList>
    </citation>
    <scope>NUCLEOTIDE SEQUENCE</scope>
    <source>
        <strain evidence="1">PCC 7102</strain>
    </source>
</reference>
<gene>
    <name evidence="1" type="ORF">DSM106972_067780</name>
</gene>
<dbReference type="Proteomes" id="UP000271624">
    <property type="component" value="Unassembled WGS sequence"/>
</dbReference>
<evidence type="ECO:0000313" key="2">
    <source>
        <dbReference type="Proteomes" id="UP000271624"/>
    </source>
</evidence>
<name>A0A3S1AIB8_9CYAN</name>
<keyword evidence="2" id="KW-1185">Reference proteome</keyword>
<evidence type="ECO:0000313" key="1">
    <source>
        <dbReference type="EMBL" id="RUT01227.1"/>
    </source>
</evidence>
<organism evidence="1 2">
    <name type="scientific">Dulcicalothrix desertica PCC 7102</name>
    <dbReference type="NCBI Taxonomy" id="232991"/>
    <lineage>
        <taxon>Bacteria</taxon>
        <taxon>Bacillati</taxon>
        <taxon>Cyanobacteriota</taxon>
        <taxon>Cyanophyceae</taxon>
        <taxon>Nostocales</taxon>
        <taxon>Calotrichaceae</taxon>
        <taxon>Dulcicalothrix</taxon>
    </lineage>
</organism>
<proteinExistence type="predicted"/>
<dbReference type="EMBL" id="RSCL01000020">
    <property type="protein sequence ID" value="RUT01227.1"/>
    <property type="molecule type" value="Genomic_DNA"/>
</dbReference>
<dbReference type="AlphaFoldDB" id="A0A3S1AIB8"/>
<accession>A0A3S1AIB8</accession>
<sequence length="254" mass="29192">MTIDYCFCTLALGKKYRILTQQLATDLAKYCPKAFIYVYTDNVNDFRSYNNVLAFKHRQQGTLLCYNDKRLVLAKALSKFRAAICIDADTRITADIPDDLHWEPGITVGHCKNLVEHAQKYNPERLESLQKLASKLDLPLEKVNYVGESLFVITRDNGKEIEFFNYWGKVGRFLEFQGIHGGEGNAMGLAAAKVGWVVHCSGWETVKQATHHIDASYISTPSSSWDTWKLRLTYHSRLNFARLKALNDFEFFYR</sequence>
<comment type="caution">
    <text evidence="1">The sequence shown here is derived from an EMBL/GenBank/DDBJ whole genome shotgun (WGS) entry which is preliminary data.</text>
</comment>